<sequence length="242" mass="26978">MERIKKVSPKQSDTDGAVQQLPVSGASQVVAATRRSERQQNKVKMSSPNKEVWQNPKDVMKTHRIKRQSSTTKRDQAKTSSVTKSGVKSSSAVKSSALEEGRNQKFQNDSQSLKRKNPFICETSTQNTIKRRSILDSQLSVRTSADSDSHSERKEDLNNTNLPTTNESPSLSSKLIDILTEAENMHYIGYIVGGPQDTSDNFMCCHAQHGEITMTPVSVGHKEEEEVEEQQELRVKGNRFAG</sequence>
<gene>
    <name evidence="2" type="ORF">EGW08_013483</name>
</gene>
<protein>
    <submittedName>
        <fullName evidence="2">Uncharacterized protein</fullName>
    </submittedName>
</protein>
<keyword evidence="3" id="KW-1185">Reference proteome</keyword>
<feature type="region of interest" description="Disordered" evidence="1">
    <location>
        <begin position="1"/>
        <end position="112"/>
    </location>
</feature>
<accession>A0A433TAZ9</accession>
<proteinExistence type="predicted"/>
<evidence type="ECO:0000256" key="1">
    <source>
        <dbReference type="SAM" id="MobiDB-lite"/>
    </source>
</evidence>
<evidence type="ECO:0000313" key="2">
    <source>
        <dbReference type="EMBL" id="RUS78767.1"/>
    </source>
</evidence>
<organism evidence="2 3">
    <name type="scientific">Elysia chlorotica</name>
    <name type="common">Eastern emerald elysia</name>
    <name type="synonym">Sea slug</name>
    <dbReference type="NCBI Taxonomy" id="188477"/>
    <lineage>
        <taxon>Eukaryota</taxon>
        <taxon>Metazoa</taxon>
        <taxon>Spiralia</taxon>
        <taxon>Lophotrochozoa</taxon>
        <taxon>Mollusca</taxon>
        <taxon>Gastropoda</taxon>
        <taxon>Heterobranchia</taxon>
        <taxon>Euthyneura</taxon>
        <taxon>Panpulmonata</taxon>
        <taxon>Sacoglossa</taxon>
        <taxon>Placobranchoidea</taxon>
        <taxon>Plakobranchidae</taxon>
        <taxon>Elysia</taxon>
    </lineage>
</organism>
<comment type="caution">
    <text evidence="2">The sequence shown here is derived from an EMBL/GenBank/DDBJ whole genome shotgun (WGS) entry which is preliminary data.</text>
</comment>
<feature type="compositionally biased region" description="Polar residues" evidence="1">
    <location>
        <begin position="158"/>
        <end position="170"/>
    </location>
</feature>
<evidence type="ECO:0000313" key="3">
    <source>
        <dbReference type="Proteomes" id="UP000271974"/>
    </source>
</evidence>
<dbReference type="EMBL" id="RQTK01000491">
    <property type="protein sequence ID" value="RUS78767.1"/>
    <property type="molecule type" value="Genomic_DNA"/>
</dbReference>
<reference evidence="2 3" key="1">
    <citation type="submission" date="2019-01" db="EMBL/GenBank/DDBJ databases">
        <title>A draft genome assembly of the solar-powered sea slug Elysia chlorotica.</title>
        <authorList>
            <person name="Cai H."/>
            <person name="Li Q."/>
            <person name="Fang X."/>
            <person name="Li J."/>
            <person name="Curtis N.E."/>
            <person name="Altenburger A."/>
            <person name="Shibata T."/>
            <person name="Feng M."/>
            <person name="Maeda T."/>
            <person name="Schwartz J.A."/>
            <person name="Shigenobu S."/>
            <person name="Lundholm N."/>
            <person name="Nishiyama T."/>
            <person name="Yang H."/>
            <person name="Hasebe M."/>
            <person name="Li S."/>
            <person name="Pierce S.K."/>
            <person name="Wang J."/>
        </authorList>
    </citation>
    <scope>NUCLEOTIDE SEQUENCE [LARGE SCALE GENOMIC DNA]</scope>
    <source>
        <strain evidence="2">EC2010</strain>
        <tissue evidence="2">Whole organism of an adult</tissue>
    </source>
</reference>
<feature type="region of interest" description="Disordered" evidence="1">
    <location>
        <begin position="139"/>
        <end position="170"/>
    </location>
</feature>
<feature type="compositionally biased region" description="Basic and acidic residues" evidence="1">
    <location>
        <begin position="145"/>
        <end position="157"/>
    </location>
</feature>
<feature type="compositionally biased region" description="Low complexity" evidence="1">
    <location>
        <begin position="78"/>
        <end position="96"/>
    </location>
</feature>
<dbReference type="AlphaFoldDB" id="A0A433TAZ9"/>
<dbReference type="Proteomes" id="UP000271974">
    <property type="component" value="Unassembled WGS sequence"/>
</dbReference>
<name>A0A433TAZ9_ELYCH</name>